<evidence type="ECO:0000256" key="4">
    <source>
        <dbReference type="SAM" id="Phobius"/>
    </source>
</evidence>
<feature type="region of interest" description="Disordered" evidence="3">
    <location>
        <begin position="147"/>
        <end position="167"/>
    </location>
</feature>
<dbReference type="InterPro" id="IPR001304">
    <property type="entry name" value="C-type_lectin-like"/>
</dbReference>
<dbReference type="Gene3D" id="1.20.5.1000">
    <property type="entry name" value="arf6 gtpase in complex with a specific effector, jip4"/>
    <property type="match status" value="1"/>
</dbReference>
<keyword evidence="4" id="KW-1133">Transmembrane helix</keyword>
<dbReference type="STRING" id="94237.ENSMMOP00000003303"/>
<keyword evidence="4" id="KW-0812">Transmembrane</keyword>
<organism evidence="6 7">
    <name type="scientific">Mola mola</name>
    <name type="common">Ocean sunfish</name>
    <name type="synonym">Tetraodon mola</name>
    <dbReference type="NCBI Taxonomy" id="94237"/>
    <lineage>
        <taxon>Eukaryota</taxon>
        <taxon>Metazoa</taxon>
        <taxon>Chordata</taxon>
        <taxon>Craniata</taxon>
        <taxon>Vertebrata</taxon>
        <taxon>Euteleostomi</taxon>
        <taxon>Actinopterygii</taxon>
        <taxon>Neopterygii</taxon>
        <taxon>Teleostei</taxon>
        <taxon>Neoteleostei</taxon>
        <taxon>Acanthomorphata</taxon>
        <taxon>Eupercaria</taxon>
        <taxon>Tetraodontiformes</taxon>
        <taxon>Molidae</taxon>
        <taxon>Mola</taxon>
    </lineage>
</organism>
<evidence type="ECO:0000256" key="2">
    <source>
        <dbReference type="ARBA" id="ARBA00023157"/>
    </source>
</evidence>
<accession>A0A3Q3VQN5</accession>
<feature type="transmembrane region" description="Helical" evidence="4">
    <location>
        <begin position="49"/>
        <end position="69"/>
    </location>
</feature>
<evidence type="ECO:0000259" key="5">
    <source>
        <dbReference type="PROSITE" id="PS50041"/>
    </source>
</evidence>
<dbReference type="PROSITE" id="PS50041">
    <property type="entry name" value="C_TYPE_LECTIN_2"/>
    <property type="match status" value="1"/>
</dbReference>
<dbReference type="Gene3D" id="3.10.100.10">
    <property type="entry name" value="Mannose-Binding Protein A, subunit A"/>
    <property type="match status" value="1"/>
</dbReference>
<dbReference type="InterPro" id="IPR016186">
    <property type="entry name" value="C-type_lectin-like/link_sf"/>
</dbReference>
<proteinExistence type="predicted"/>
<dbReference type="Ensembl" id="ENSMMOT00000003355.1">
    <property type="protein sequence ID" value="ENSMMOP00000003303.1"/>
    <property type="gene ID" value="ENSMMOG00000002642.1"/>
</dbReference>
<dbReference type="Proteomes" id="UP000261620">
    <property type="component" value="Unplaced"/>
</dbReference>
<keyword evidence="4" id="KW-0472">Membrane</keyword>
<dbReference type="AlphaFoldDB" id="A0A3Q3VQN5"/>
<dbReference type="InterPro" id="IPR033989">
    <property type="entry name" value="CD209-like_CTLD"/>
</dbReference>
<evidence type="ECO:0000313" key="6">
    <source>
        <dbReference type="Ensembl" id="ENSMMOP00000003303.1"/>
    </source>
</evidence>
<evidence type="ECO:0000256" key="1">
    <source>
        <dbReference type="ARBA" id="ARBA00022734"/>
    </source>
</evidence>
<name>A0A3Q3VQN5_MOLML</name>
<feature type="domain" description="C-type lectin" evidence="5">
    <location>
        <begin position="325"/>
        <end position="442"/>
    </location>
</feature>
<dbReference type="GO" id="GO:0030246">
    <property type="term" value="F:carbohydrate binding"/>
    <property type="evidence" value="ECO:0007669"/>
    <property type="project" value="UniProtKB-KW"/>
</dbReference>
<keyword evidence="2" id="KW-1015">Disulfide bond</keyword>
<dbReference type="Gene3D" id="1.20.5.400">
    <property type="match status" value="4"/>
</dbReference>
<dbReference type="SUPFAM" id="SSF56436">
    <property type="entry name" value="C-type lectin-like"/>
    <property type="match status" value="1"/>
</dbReference>
<protein>
    <recommendedName>
        <fullName evidence="5">C-type lectin domain-containing protein</fullName>
    </recommendedName>
</protein>
<evidence type="ECO:0000313" key="7">
    <source>
        <dbReference type="Proteomes" id="UP000261620"/>
    </source>
</evidence>
<dbReference type="InterPro" id="IPR018378">
    <property type="entry name" value="C-type_lectin_CS"/>
</dbReference>
<dbReference type="SUPFAM" id="SSF57997">
    <property type="entry name" value="Tropomyosin"/>
    <property type="match status" value="1"/>
</dbReference>
<dbReference type="PROSITE" id="PS00615">
    <property type="entry name" value="C_TYPE_LECTIN_1"/>
    <property type="match status" value="1"/>
</dbReference>
<dbReference type="OMA" id="IFFLCDE"/>
<evidence type="ECO:0000256" key="3">
    <source>
        <dbReference type="SAM" id="MobiDB-lite"/>
    </source>
</evidence>
<dbReference type="CDD" id="cd03590">
    <property type="entry name" value="CLECT_DC-SIGN_like"/>
    <property type="match status" value="1"/>
</dbReference>
<reference evidence="6" key="2">
    <citation type="submission" date="2025-09" db="UniProtKB">
        <authorList>
            <consortium name="Ensembl"/>
        </authorList>
    </citation>
    <scope>IDENTIFICATION</scope>
</reference>
<reference evidence="6" key="1">
    <citation type="submission" date="2025-08" db="UniProtKB">
        <authorList>
            <consortium name="Ensembl"/>
        </authorList>
    </citation>
    <scope>IDENTIFICATION</scope>
</reference>
<feature type="transmembrane region" description="Helical" evidence="4">
    <location>
        <begin position="20"/>
        <end position="37"/>
    </location>
</feature>
<keyword evidence="7" id="KW-1185">Reference proteome</keyword>
<keyword evidence="1" id="KW-0430">Lectin</keyword>
<dbReference type="Pfam" id="PF00059">
    <property type="entry name" value="Lectin_C"/>
    <property type="match status" value="1"/>
</dbReference>
<dbReference type="InterPro" id="IPR050111">
    <property type="entry name" value="C-type_lectin/snaclec_domain"/>
</dbReference>
<sequence>IYCSYHFPHLCPLKKEDSNFDFTGIIICLHIIESAVFQRRKQPFPCFSVCLGLLCALLLAGNIGQFIFYETISSPMSANPEASDGTRVNQLQSSNDSFNAEIQQLEARMTNLTKEKDQLQQSFNSLTTERDEFKNSLDNLKTERDQCRASYNASKEESDPLQTKNNNSKIVFNQLQSNYTSLNRDKDKLQSRYNTLDSSKNQLQISYNSLRKDKEQLQTNHNVLIREKDQLQSNYRNLKTENDKSNIVINQLQANYTSLKTDKDQLYNSLAKDKEQLQIRYNTARTEKEQLKTNYSSLAAGRDQLQEKIDNVRRNMVCQRYWNKFDISCYYVSTLKKNWTMSRLDCIARGGDLVIIDSREEQVFVHSLLKPSQNVWIGLTDHDKEGVWKWVDGSPVTAFYWQSGQPNSFNGNQDCVELLHESKGAGEWNDDGCFAVQNWICEK</sequence>
<dbReference type="InterPro" id="IPR016187">
    <property type="entry name" value="CTDL_fold"/>
</dbReference>
<dbReference type="PANTHER" id="PTHR22803">
    <property type="entry name" value="MANNOSE, PHOSPHOLIPASE, LECTIN RECEPTOR RELATED"/>
    <property type="match status" value="1"/>
</dbReference>
<dbReference type="SMART" id="SM00034">
    <property type="entry name" value="CLECT"/>
    <property type="match status" value="1"/>
</dbReference>